<feature type="signal peptide" evidence="3">
    <location>
        <begin position="1"/>
        <end position="20"/>
    </location>
</feature>
<dbReference type="Gene3D" id="3.60.21.10">
    <property type="match status" value="1"/>
</dbReference>
<dbReference type="SUPFAM" id="SSF56300">
    <property type="entry name" value="Metallo-dependent phosphatases"/>
    <property type="match status" value="1"/>
</dbReference>
<dbReference type="AlphaFoldDB" id="A0A271IZQ4"/>
<dbReference type="Gene3D" id="2.40.160.50">
    <property type="entry name" value="membrane protein fhac: a member of the omp85/tpsb transporter family"/>
    <property type="match status" value="1"/>
</dbReference>
<protein>
    <recommendedName>
        <fullName evidence="4">Bacterial surface antigen (D15) domain-containing protein</fullName>
    </recommendedName>
</protein>
<dbReference type="Pfam" id="PF01103">
    <property type="entry name" value="Omp85"/>
    <property type="match status" value="1"/>
</dbReference>
<evidence type="ECO:0000256" key="1">
    <source>
        <dbReference type="ARBA" id="ARBA00004370"/>
    </source>
</evidence>
<accession>A0A271IZQ4</accession>
<proteinExistence type="predicted"/>
<organism evidence="5 6">
    <name type="scientific">Rubrivirga marina</name>
    <dbReference type="NCBI Taxonomy" id="1196024"/>
    <lineage>
        <taxon>Bacteria</taxon>
        <taxon>Pseudomonadati</taxon>
        <taxon>Rhodothermota</taxon>
        <taxon>Rhodothermia</taxon>
        <taxon>Rhodothermales</taxon>
        <taxon>Rubricoccaceae</taxon>
        <taxon>Rubrivirga</taxon>
    </lineage>
</organism>
<name>A0A271IZQ4_9BACT</name>
<dbReference type="InterPro" id="IPR029052">
    <property type="entry name" value="Metallo-depent_PP-like"/>
</dbReference>
<evidence type="ECO:0000256" key="3">
    <source>
        <dbReference type="SAM" id="SignalP"/>
    </source>
</evidence>
<evidence type="ECO:0000259" key="4">
    <source>
        <dbReference type="Pfam" id="PF01103"/>
    </source>
</evidence>
<comment type="subcellular location">
    <subcellularLocation>
        <location evidence="1">Membrane</location>
    </subcellularLocation>
</comment>
<feature type="chain" id="PRO_5012040769" description="Bacterial surface antigen (D15) domain-containing protein" evidence="3">
    <location>
        <begin position="21"/>
        <end position="1248"/>
    </location>
</feature>
<evidence type="ECO:0000313" key="5">
    <source>
        <dbReference type="EMBL" id="PAP76284.1"/>
    </source>
</evidence>
<evidence type="ECO:0000256" key="2">
    <source>
        <dbReference type="ARBA" id="ARBA00023136"/>
    </source>
</evidence>
<feature type="domain" description="Bacterial surface antigen (D15)" evidence="4">
    <location>
        <begin position="1055"/>
        <end position="1187"/>
    </location>
</feature>
<dbReference type="GO" id="GO:0019867">
    <property type="term" value="C:outer membrane"/>
    <property type="evidence" value="ECO:0007669"/>
    <property type="project" value="InterPro"/>
</dbReference>
<keyword evidence="6" id="KW-1185">Reference proteome</keyword>
<reference evidence="5 6" key="1">
    <citation type="submission" date="2016-11" db="EMBL/GenBank/DDBJ databases">
        <title>Study of marine rhodopsin-containing bacteria.</title>
        <authorList>
            <person name="Yoshizawa S."/>
            <person name="Kumagai Y."/>
            <person name="Kogure K."/>
        </authorList>
    </citation>
    <scope>NUCLEOTIDE SEQUENCE [LARGE SCALE GENOMIC DNA]</scope>
    <source>
        <strain evidence="5 6">SAORIC-28</strain>
    </source>
</reference>
<dbReference type="RefSeq" id="WP_095509932.1">
    <property type="nucleotide sequence ID" value="NZ_MQWD01000001.1"/>
</dbReference>
<keyword evidence="2" id="KW-0472">Membrane</keyword>
<dbReference type="EMBL" id="MQWD01000001">
    <property type="protein sequence ID" value="PAP76284.1"/>
    <property type="molecule type" value="Genomic_DNA"/>
</dbReference>
<dbReference type="PROSITE" id="PS51257">
    <property type="entry name" value="PROKAR_LIPOPROTEIN"/>
    <property type="match status" value="1"/>
</dbReference>
<keyword evidence="3" id="KW-0732">Signal</keyword>
<sequence>MRLALTLLALVALAAGCATTATYVAPDRRAEPVPPLPDGEIAHQVFLAANTGDLGAGGNPVVLRALGDAARAAGQDVTVAILGDVTASGLPPENDSDRAAAEAPVRALIDALQGVEGDVIVVPGDRDWEQGEDGVQRLEDLLDDAFGTDVLTPGDQAGGPKQTKAAEGLRLLVLDTAWWLLDAGERPEGDAEDQDVRTPGDVARILEQVVLDRDDDRLVVLAHHPIISRGPYAGYRGDPLTSLASRTVGFSAQDLASPRYRALRGSLGRVAELHDGLVWAAGHDRILQTYDDVINTLRRQTHLVSGTAGGEVAAAGAGGALYVASQPGYQRLVYYADGRLWTETVEVADDGTEAVTFRAEIAGANAELVDTEVPNDLDPADLPSNLGGTVTRAADEDFVTDRFQNDWATRFLLGGNYRDVWKTPVEFRVIDIGTEKGGLTPINRGGGLQTTSLHLQAGDGHEYSLRLLEKSGLAQVPYEVRDGLIGDVVLELRAAMNPYAALVVAPLAEAAGIPQPDPEIVLVPDDPRLGRYRELFADRLALFEIRPDDDMSDVPGFEGMDDLDSSPTLRENMREDHDHRVDQRAFLRARLFDMLIADWDRHADQWRWAAYEPGRLDSTLTGDDSTRGKVYRPVARDRDFALYDIGGLLQPLLQVGYDRRLQRLDDDYGSIEGLTQNGFYQDRRFLGELDAGAWREEAESLQAALTDEAIDRALRALPGPIYDQLHDFWTDVLRGRRDNLVDGAMEYYELQAGTVDVIGSDQRELFEVVRHTDGSLDVTMRHYGGGEAGRLLYERTFVPDETEEVRLYGFAGRDAFRVTGTGPNRIAVRIIGGAGEDEVTAPAGGVALYDTPDGATLTEAGRDVEDRRSDAPDVNRYDETEHVIGKRGYVPVVGYQATDGVILGAGITWNVPGFRLRPFAATHTVAVNVATGTGGVAGSYRGRMREAVGAFDLDVDALASTPRYARNFYGLGNGSPNVDSDLARVDLARVQARAGLGTPLGEGLRLVLGPTARYADPSRDSLLVLPDGSGLAPISRLADPLFEGQAHAGGFARLEASTTDVRANPRQGLHLEAEGSVFAGLSGAAETYGTVGGQAVAYVPLRVAPQLTLALRTGAEHRFGEFPFFDAAVLGGPGSIRGYRRERFAGRTAASASAELRAKLFNVDAYVLPLEVGALGFADAGRVWADAPNCALDVACETLDAATYPGDDLQLGYGGGLWFGLLDRAVVNLTVGASDEATLVTVGLGFAY</sequence>
<comment type="caution">
    <text evidence="5">The sequence shown here is derived from an EMBL/GenBank/DDBJ whole genome shotgun (WGS) entry which is preliminary data.</text>
</comment>
<dbReference type="Proteomes" id="UP000216339">
    <property type="component" value="Unassembled WGS sequence"/>
</dbReference>
<dbReference type="InterPro" id="IPR000184">
    <property type="entry name" value="Bac_surfAg_D15"/>
</dbReference>
<dbReference type="OrthoDB" id="333971at2"/>
<gene>
    <name evidence="5" type="ORF">BSZ37_07405</name>
</gene>
<evidence type="ECO:0000313" key="6">
    <source>
        <dbReference type="Proteomes" id="UP000216339"/>
    </source>
</evidence>